<dbReference type="PANTHER" id="PTHR45947:SF3">
    <property type="entry name" value="SULFOQUINOVOSYL TRANSFERASE SQD2"/>
    <property type="match status" value="1"/>
</dbReference>
<dbReference type="CDD" id="cd03801">
    <property type="entry name" value="GT4_PimA-like"/>
    <property type="match status" value="1"/>
</dbReference>
<evidence type="ECO:0008006" key="5">
    <source>
        <dbReference type="Google" id="ProtNLM"/>
    </source>
</evidence>
<name>A0A2N1DWA7_PSEFL</name>
<proteinExistence type="predicted"/>
<dbReference type="InterPro" id="IPR028098">
    <property type="entry name" value="Glyco_trans_4-like_N"/>
</dbReference>
<feature type="domain" description="Glycosyltransferase subfamily 4-like N-terminal" evidence="2">
    <location>
        <begin position="13"/>
        <end position="176"/>
    </location>
</feature>
<accession>A0A2N1DWA7</accession>
<reference evidence="3 4" key="1">
    <citation type="submission" date="2017-08" db="EMBL/GenBank/DDBJ databases">
        <authorList>
            <person name="de Groot N.N."/>
        </authorList>
    </citation>
    <scope>NUCLEOTIDE SEQUENCE [LARGE SCALE GENOMIC DNA]</scope>
    <source>
        <strain evidence="3 4">PfR 37</strain>
    </source>
</reference>
<feature type="domain" description="Glycosyl transferase family 1" evidence="1">
    <location>
        <begin position="190"/>
        <end position="288"/>
    </location>
</feature>
<dbReference type="Gene3D" id="3.40.50.2000">
    <property type="entry name" value="Glycogen Phosphorylase B"/>
    <property type="match status" value="2"/>
</dbReference>
<dbReference type="Proteomes" id="UP000233564">
    <property type="component" value="Unassembled WGS sequence"/>
</dbReference>
<evidence type="ECO:0000313" key="4">
    <source>
        <dbReference type="Proteomes" id="UP000233564"/>
    </source>
</evidence>
<dbReference type="Pfam" id="PF13439">
    <property type="entry name" value="Glyco_transf_4"/>
    <property type="match status" value="1"/>
</dbReference>
<dbReference type="PANTHER" id="PTHR45947">
    <property type="entry name" value="SULFOQUINOVOSYL TRANSFERASE SQD2"/>
    <property type="match status" value="1"/>
</dbReference>
<organism evidence="3 4">
    <name type="scientific">Pseudomonas fluorescens</name>
    <dbReference type="NCBI Taxonomy" id="294"/>
    <lineage>
        <taxon>Bacteria</taxon>
        <taxon>Pseudomonadati</taxon>
        <taxon>Pseudomonadota</taxon>
        <taxon>Gammaproteobacteria</taxon>
        <taxon>Pseudomonadales</taxon>
        <taxon>Pseudomonadaceae</taxon>
        <taxon>Pseudomonas</taxon>
    </lineage>
</organism>
<gene>
    <name evidence="3" type="ORF">CIB54_24570</name>
</gene>
<dbReference type="InterPro" id="IPR050194">
    <property type="entry name" value="Glycosyltransferase_grp1"/>
</dbReference>
<evidence type="ECO:0000259" key="1">
    <source>
        <dbReference type="Pfam" id="PF00534"/>
    </source>
</evidence>
<dbReference type="EMBL" id="NVXX01000049">
    <property type="protein sequence ID" value="PKH14147.1"/>
    <property type="molecule type" value="Genomic_DNA"/>
</dbReference>
<sequence>MKSILFVMGGLAIGGVETYVVRLAKYLKLAGHSVSVTLLSDKYDQGLFTELSQHASVTIVEHVPFLSASSWVNALLPAKTDTTKYDIVHVVDVLTLAYVCLNRDQLDFKSVSVGIYHSKEIAWWRGRNIYFRKKMLALYDRNVQLTLFPNERTAEMAAEFSGADVSGLDILPLGISFESYSARQPLQSSLRIVSVGRLVDFKIYNRHVISQLAELRKLADFEYFIYGDGPERNALIALAESHGVEAYVHFCGEVDYAELPSILDGAFCFVGSGTTIIEASAAGIPSVVGIESIERPLTCGLFSDVAGYSYNEESATTNRVGIFDTIAMLHAMSASEYMQVSDRHRKKAKLFDILETSAQFVEKSNRAPRFDIKINRWIAMLSFIKSVIFLGPKALKSRFDSVS</sequence>
<dbReference type="SUPFAM" id="SSF53756">
    <property type="entry name" value="UDP-Glycosyltransferase/glycogen phosphorylase"/>
    <property type="match status" value="1"/>
</dbReference>
<dbReference type="InterPro" id="IPR001296">
    <property type="entry name" value="Glyco_trans_1"/>
</dbReference>
<dbReference type="Pfam" id="PF00534">
    <property type="entry name" value="Glycos_transf_1"/>
    <property type="match status" value="1"/>
</dbReference>
<dbReference type="RefSeq" id="WP_101221225.1">
    <property type="nucleotide sequence ID" value="NZ_KZ478025.1"/>
</dbReference>
<comment type="caution">
    <text evidence="3">The sequence shown here is derived from an EMBL/GenBank/DDBJ whole genome shotgun (WGS) entry which is preliminary data.</text>
</comment>
<dbReference type="AlphaFoldDB" id="A0A2N1DWA7"/>
<evidence type="ECO:0000313" key="3">
    <source>
        <dbReference type="EMBL" id="PKH14147.1"/>
    </source>
</evidence>
<dbReference type="GO" id="GO:0016758">
    <property type="term" value="F:hexosyltransferase activity"/>
    <property type="evidence" value="ECO:0007669"/>
    <property type="project" value="TreeGrafter"/>
</dbReference>
<protein>
    <recommendedName>
        <fullName evidence="5">Glycosyltransferase</fullName>
    </recommendedName>
</protein>
<evidence type="ECO:0000259" key="2">
    <source>
        <dbReference type="Pfam" id="PF13439"/>
    </source>
</evidence>